<dbReference type="InterPro" id="IPR013780">
    <property type="entry name" value="Glyco_hydro_b"/>
</dbReference>
<accession>A0ABR7XMV2</accession>
<evidence type="ECO:0000313" key="3">
    <source>
        <dbReference type="Proteomes" id="UP000651112"/>
    </source>
</evidence>
<dbReference type="Gene3D" id="2.60.40.1180">
    <property type="entry name" value="Golgi alpha-mannosidase II"/>
    <property type="match status" value="1"/>
</dbReference>
<feature type="domain" description="DUF5703" evidence="1">
    <location>
        <begin position="35"/>
        <end position="320"/>
    </location>
</feature>
<dbReference type="Pfam" id="PF18961">
    <property type="entry name" value="DUF5703_N"/>
    <property type="match status" value="1"/>
</dbReference>
<dbReference type="EMBL" id="JACNYL010000001">
    <property type="protein sequence ID" value="MBD1420506.1"/>
    <property type="molecule type" value="Genomic_DNA"/>
</dbReference>
<dbReference type="InterPro" id="IPR008928">
    <property type="entry name" value="6-hairpin_glycosidase_sf"/>
</dbReference>
<dbReference type="InterPro" id="IPR012341">
    <property type="entry name" value="6hp_glycosidase-like_sf"/>
</dbReference>
<sequence>MNRLTYTAIVLLIGYVQLSNKLLAQEFNWEDYYITWDKPSKHSGESMPLGGGDIGLNVWVENGDILFYLGKSGAFDENNTLLKLGRVRLKLFPNPFEGKVFKQQLQVDKGQVVISGEGNGVKTDVSLWVDVERPNVYVDVQANKKIAVEASYENWRYKELYPKKRENNANSWKWAPPHEVVTKRDSFYTSDNKVVFFHQNTDTTVFDIVVRQQGMEAVKDSLYNPLLDLVSGGVLQGKDFHFTEERFGKYMDTDYKAWVLKSKKPAIKHDLQVLLHVAGPVSPEKWRQQVQDLYNTQESRAKIKNRNLDWWRAFWERSYIRIQPTKPNEDNESWQIGRNYQLFRFMLAANAYGEYPTKFNGGLFTYDPSSIDSTMNFTPDFRNWGGGTHTAQNQRLVYWPMLKNGDFDMMPAQFKFYQRIQRNAEWRSKVYWGHHGASFTEQIENFGLPNPAEYNWKRPKDYDKGLEYNAWLEYQWDTVLEFCMMMLETANYHDADVRPYIPFIESCLRFFDEHYQYRAKQLGSKMLDQNGHLVFYPGSSAETYKMAYNASTTVVALQEVTRRMLSLSSTEVNDSLRTYLEEFQKKIPPLPTRELDGKKMLAPAALWSRINNTEAPQLYGVYPWGIYGVGKPDIDIALNTFHHDPDVLKFRSHVGWKQDNIFAARLGLTEEAKKFTTLKLKNADRRFPTFWGPGFDWVPDHNWGGSGMIGLQEMLLQAVDDKLYLFPAWPAEWDVDFKLHAPQQTTVEGKLRKGKLIDLQVFPKERAKDVVNMLTEK</sequence>
<reference evidence="2 3" key="1">
    <citation type="submission" date="2020-08" db="EMBL/GenBank/DDBJ databases">
        <title>Sphingobacterium sp. DN00404 isolated from aquaculture water.</title>
        <authorList>
            <person name="Zhang M."/>
        </authorList>
    </citation>
    <scope>NUCLEOTIDE SEQUENCE [LARGE SCALE GENOMIC DNA]</scope>
    <source>
        <strain evidence="2 3">KCTC 42746</strain>
    </source>
</reference>
<evidence type="ECO:0000313" key="2">
    <source>
        <dbReference type="EMBL" id="MBD1420506.1"/>
    </source>
</evidence>
<organism evidence="2 3">
    <name type="scientific">Sphingobacterium chuzhouense</name>
    <dbReference type="NCBI Taxonomy" id="1742264"/>
    <lineage>
        <taxon>Bacteria</taxon>
        <taxon>Pseudomonadati</taxon>
        <taxon>Bacteroidota</taxon>
        <taxon>Sphingobacteriia</taxon>
        <taxon>Sphingobacteriales</taxon>
        <taxon>Sphingobacteriaceae</taxon>
        <taxon>Sphingobacterium</taxon>
    </lineage>
</organism>
<comment type="caution">
    <text evidence="2">The sequence shown here is derived from an EMBL/GenBank/DDBJ whole genome shotgun (WGS) entry which is preliminary data.</text>
</comment>
<proteinExistence type="predicted"/>
<dbReference type="SUPFAM" id="SSF48208">
    <property type="entry name" value="Six-hairpin glycosidases"/>
    <property type="match status" value="1"/>
</dbReference>
<keyword evidence="3" id="KW-1185">Reference proteome</keyword>
<gene>
    <name evidence="2" type="ORF">H8B21_02885</name>
</gene>
<dbReference type="Gene3D" id="1.50.10.10">
    <property type="match status" value="1"/>
</dbReference>
<dbReference type="InterPro" id="IPR043757">
    <property type="entry name" value="DUF5703_N"/>
</dbReference>
<dbReference type="RefSeq" id="WP_190312266.1">
    <property type="nucleotide sequence ID" value="NZ_JACNYL010000001.1"/>
</dbReference>
<dbReference type="Proteomes" id="UP000651112">
    <property type="component" value="Unassembled WGS sequence"/>
</dbReference>
<evidence type="ECO:0000259" key="1">
    <source>
        <dbReference type="Pfam" id="PF18961"/>
    </source>
</evidence>
<protein>
    <recommendedName>
        <fullName evidence="1">DUF5703 domain-containing protein</fullName>
    </recommendedName>
</protein>
<name>A0ABR7XMV2_9SPHI</name>